<dbReference type="Pfam" id="PF12705">
    <property type="entry name" value="PDDEXK_1"/>
    <property type="match status" value="1"/>
</dbReference>
<evidence type="ECO:0000256" key="14">
    <source>
        <dbReference type="ARBA" id="ARBA00048988"/>
    </source>
</evidence>
<organism evidence="19 20">
    <name type="scientific">Candidatus Woesebacteria bacterium GW2011_GWA1_37_8</name>
    <dbReference type="NCBI Taxonomy" id="1618546"/>
    <lineage>
        <taxon>Bacteria</taxon>
        <taxon>Candidatus Woeseibacteriota</taxon>
    </lineage>
</organism>
<evidence type="ECO:0000259" key="17">
    <source>
        <dbReference type="PROSITE" id="PS51198"/>
    </source>
</evidence>
<dbReference type="EMBL" id="LBTR01000028">
    <property type="protein sequence ID" value="KKQ44320.1"/>
    <property type="molecule type" value="Genomic_DNA"/>
</dbReference>
<protein>
    <recommendedName>
        <fullName evidence="13">DNA 3'-5' helicase</fullName>
        <ecNumber evidence="13">5.6.2.4</ecNumber>
    </recommendedName>
</protein>
<keyword evidence="16" id="KW-0175">Coiled coil</keyword>
<evidence type="ECO:0000256" key="15">
    <source>
        <dbReference type="PROSITE-ProRule" id="PRU00560"/>
    </source>
</evidence>
<dbReference type="PANTHER" id="PTHR11070">
    <property type="entry name" value="UVRD / RECB / PCRA DNA HELICASE FAMILY MEMBER"/>
    <property type="match status" value="1"/>
</dbReference>
<name>A0A0G0I079_9BACT</name>
<keyword evidence="6 15" id="KW-0347">Helicase</keyword>
<proteinExistence type="inferred from homology"/>
<comment type="catalytic activity">
    <reaction evidence="14">
        <text>ATP + H2O = ADP + phosphate + H(+)</text>
        <dbReference type="Rhea" id="RHEA:13065"/>
        <dbReference type="ChEBI" id="CHEBI:15377"/>
        <dbReference type="ChEBI" id="CHEBI:15378"/>
        <dbReference type="ChEBI" id="CHEBI:30616"/>
        <dbReference type="ChEBI" id="CHEBI:43474"/>
        <dbReference type="ChEBI" id="CHEBI:456216"/>
        <dbReference type="EC" id="5.6.2.4"/>
    </reaction>
</comment>
<dbReference type="InterPro" id="IPR013986">
    <property type="entry name" value="DExx_box_DNA_helicase_dom_sf"/>
</dbReference>
<dbReference type="InterPro" id="IPR000212">
    <property type="entry name" value="DNA_helicase_UvrD/REP"/>
</dbReference>
<keyword evidence="7" id="KW-0269">Exonuclease</keyword>
<evidence type="ECO:0000256" key="6">
    <source>
        <dbReference type="ARBA" id="ARBA00022806"/>
    </source>
</evidence>
<dbReference type="CDD" id="cd18807">
    <property type="entry name" value="SF1_C_UvrD"/>
    <property type="match status" value="1"/>
</dbReference>
<evidence type="ECO:0000256" key="12">
    <source>
        <dbReference type="ARBA" id="ARBA00034617"/>
    </source>
</evidence>
<gene>
    <name evidence="19" type="ORF">US62_C0028G0007</name>
</gene>
<keyword evidence="4" id="KW-0227">DNA damage</keyword>
<dbReference type="GO" id="GO:0043138">
    <property type="term" value="F:3'-5' DNA helicase activity"/>
    <property type="evidence" value="ECO:0007669"/>
    <property type="project" value="UniProtKB-EC"/>
</dbReference>
<dbReference type="Gene3D" id="1.10.486.10">
    <property type="entry name" value="PCRA, domain 4"/>
    <property type="match status" value="1"/>
</dbReference>
<dbReference type="AlphaFoldDB" id="A0A0G0I079"/>
<dbReference type="GO" id="GO:0000725">
    <property type="term" value="P:recombinational repair"/>
    <property type="evidence" value="ECO:0007669"/>
    <property type="project" value="TreeGrafter"/>
</dbReference>
<feature type="domain" description="UvrD-like helicase C-terminal" evidence="18">
    <location>
        <begin position="306"/>
        <end position="596"/>
    </location>
</feature>
<comment type="similarity">
    <text evidence="1">Belongs to the helicase family. UvrD subfamily.</text>
</comment>
<dbReference type="GO" id="GO:0005829">
    <property type="term" value="C:cytosol"/>
    <property type="evidence" value="ECO:0007669"/>
    <property type="project" value="TreeGrafter"/>
</dbReference>
<evidence type="ECO:0000256" key="8">
    <source>
        <dbReference type="ARBA" id="ARBA00022840"/>
    </source>
</evidence>
<reference evidence="19 20" key="1">
    <citation type="journal article" date="2015" name="Nature">
        <title>rRNA introns, odd ribosomes, and small enigmatic genomes across a large radiation of phyla.</title>
        <authorList>
            <person name="Brown C.T."/>
            <person name="Hug L.A."/>
            <person name="Thomas B.C."/>
            <person name="Sharon I."/>
            <person name="Castelle C.J."/>
            <person name="Singh A."/>
            <person name="Wilkins M.J."/>
            <person name="Williams K.H."/>
            <person name="Banfield J.F."/>
        </authorList>
    </citation>
    <scope>NUCLEOTIDE SEQUENCE [LARGE SCALE GENOMIC DNA]</scope>
</reference>
<dbReference type="Pfam" id="PF13361">
    <property type="entry name" value="UvrD_C"/>
    <property type="match status" value="1"/>
</dbReference>
<feature type="binding site" evidence="15">
    <location>
        <begin position="25"/>
        <end position="32"/>
    </location>
    <ligand>
        <name>ATP</name>
        <dbReference type="ChEBI" id="CHEBI:30616"/>
    </ligand>
</feature>
<comment type="catalytic activity">
    <reaction evidence="12">
        <text>Couples ATP hydrolysis with the unwinding of duplex DNA by translocating in the 3'-5' direction.</text>
        <dbReference type="EC" id="5.6.2.4"/>
    </reaction>
</comment>
<dbReference type="EC" id="5.6.2.4" evidence="13"/>
<evidence type="ECO:0000256" key="13">
    <source>
        <dbReference type="ARBA" id="ARBA00034808"/>
    </source>
</evidence>
<evidence type="ECO:0000256" key="5">
    <source>
        <dbReference type="ARBA" id="ARBA00022801"/>
    </source>
</evidence>
<evidence type="ECO:0000259" key="18">
    <source>
        <dbReference type="PROSITE" id="PS51217"/>
    </source>
</evidence>
<evidence type="ECO:0000256" key="16">
    <source>
        <dbReference type="SAM" id="Coils"/>
    </source>
</evidence>
<evidence type="ECO:0000256" key="1">
    <source>
        <dbReference type="ARBA" id="ARBA00009922"/>
    </source>
</evidence>
<sequence>MAEKKLNTEQLKAVKHGKGPLLIIAGAGTGKTTVITERIKYLISKDLAKPSEILGLTFTEKAARELETRVDETLPYGYTQMWLMTFHSFCDRVLRAEGLHVGLDPKYKLTTEAEATQLIRKNLFAFDLDYFRPLGNPNKYIAGMLQHFSRLQDEDVSPVELLNWAKEHRTKNIEQSEEEKLENKKWLELANAYRIYEELKVKNSYMDFGDLIVKTLHLFRSRKNILKKYQEQFKYVLVDEYQDTNFSQNELVKMLAGKNGNITVVADDDQAIYRWRGAAVSNVIQFRKNFPKTKIVTLIKNYRSNQEILDRAYDLIQFNNPDRLEVVEKIDKKLKSQLNIKNEPIEFAHVDRVENEAEWVAKKVQELTSGENKYKYSDYAILVRANNHADPFVRSLARYGIPHQFLGPGRLFRQPEIIDLISYLKVLYDFEDSVSLYRLLTLEHFEISSRDIAILGSFSRKKNLSLFAAIEDLKNVAVSDAGAEKIKKLLDIILENQKLTNKETAGQLLYNFLEKADLLPKIFNPDTAFAQKKAANISKFFDKLKSYEADHEEASVAAVVDWIDLSSELGESPLAADSDWTDANAVNILTLHSAKGLEFPIVFLVNLVSQRFPSTDKKEQIPIPDAIIKEILPIGDFHLQEERRLFYVGMTRAKERLYLTAADYYSEGKREKKLSPFIFETLGDRAISSEKSDTSGEQLSLLGYGKHDLQHTSNSLQPIHIDYLSVSQIETFQICHLHYKLRYIYKVPTPASASASFGTSIHAALKLFYEKVKSGEKANDKMILSCLAESWVDEGFVSKTHEKKFYAKGEMYLKGFLKNGFDKKIKTLGLEQPFTMNLLSIADAKQKKERPLKIGGKIDRVDDLGGGVIEIIDYKTSASIPSQRDVDKNLQLTFYAFAATGVNEFPFGKKPEKVQLSLYYLDTQEKFTTTRTQKDLEEAKNKILEIREEIEKSEFTCTNNFLCKNCEYKLLCGSEE</sequence>
<dbReference type="GO" id="GO:0004527">
    <property type="term" value="F:exonuclease activity"/>
    <property type="evidence" value="ECO:0007669"/>
    <property type="project" value="UniProtKB-KW"/>
</dbReference>
<accession>A0A0G0I079</accession>
<feature type="domain" description="UvrD-like helicase ATP-binding" evidence="17">
    <location>
        <begin position="4"/>
        <end position="305"/>
    </location>
</feature>
<dbReference type="InterPro" id="IPR014017">
    <property type="entry name" value="DNA_helicase_UvrD-like_C"/>
</dbReference>
<evidence type="ECO:0000256" key="3">
    <source>
        <dbReference type="ARBA" id="ARBA00022741"/>
    </source>
</evidence>
<keyword evidence="11" id="KW-0413">Isomerase</keyword>
<evidence type="ECO:0000256" key="9">
    <source>
        <dbReference type="ARBA" id="ARBA00023125"/>
    </source>
</evidence>
<dbReference type="Gene3D" id="3.90.320.10">
    <property type="match status" value="1"/>
</dbReference>
<evidence type="ECO:0000256" key="11">
    <source>
        <dbReference type="ARBA" id="ARBA00023235"/>
    </source>
</evidence>
<dbReference type="Gene3D" id="1.10.10.160">
    <property type="match status" value="1"/>
</dbReference>
<dbReference type="GO" id="GO:0003677">
    <property type="term" value="F:DNA binding"/>
    <property type="evidence" value="ECO:0007669"/>
    <property type="project" value="UniProtKB-KW"/>
</dbReference>
<dbReference type="InterPro" id="IPR038726">
    <property type="entry name" value="PDDEXK_AddAB-type"/>
</dbReference>
<evidence type="ECO:0000256" key="7">
    <source>
        <dbReference type="ARBA" id="ARBA00022839"/>
    </source>
</evidence>
<evidence type="ECO:0000313" key="19">
    <source>
        <dbReference type="EMBL" id="KKQ44320.1"/>
    </source>
</evidence>
<dbReference type="Proteomes" id="UP000034603">
    <property type="component" value="Unassembled WGS sequence"/>
</dbReference>
<keyword evidence="8 15" id="KW-0067">ATP-binding</keyword>
<keyword evidence="5 15" id="KW-0378">Hydrolase</keyword>
<dbReference type="GO" id="GO:0005524">
    <property type="term" value="F:ATP binding"/>
    <property type="evidence" value="ECO:0007669"/>
    <property type="project" value="UniProtKB-UniRule"/>
</dbReference>
<dbReference type="Pfam" id="PF00580">
    <property type="entry name" value="UvrD-helicase"/>
    <property type="match status" value="1"/>
</dbReference>
<dbReference type="PROSITE" id="PS51217">
    <property type="entry name" value="UVRD_HELICASE_CTER"/>
    <property type="match status" value="1"/>
</dbReference>
<dbReference type="InterPro" id="IPR027417">
    <property type="entry name" value="P-loop_NTPase"/>
</dbReference>
<evidence type="ECO:0000313" key="20">
    <source>
        <dbReference type="Proteomes" id="UP000034603"/>
    </source>
</evidence>
<dbReference type="PATRIC" id="fig|1618546.3.peg.689"/>
<dbReference type="Gene3D" id="3.40.50.300">
    <property type="entry name" value="P-loop containing nucleotide triphosphate hydrolases"/>
    <property type="match status" value="2"/>
</dbReference>
<evidence type="ECO:0000256" key="10">
    <source>
        <dbReference type="ARBA" id="ARBA00023204"/>
    </source>
</evidence>
<keyword evidence="3 15" id="KW-0547">Nucleotide-binding</keyword>
<feature type="coiled-coil region" evidence="16">
    <location>
        <begin position="929"/>
        <end position="956"/>
    </location>
</feature>
<dbReference type="InterPro" id="IPR011604">
    <property type="entry name" value="PDDEXK-like_dom_sf"/>
</dbReference>
<dbReference type="InterPro" id="IPR014016">
    <property type="entry name" value="UvrD-like_ATP-bd"/>
</dbReference>
<keyword evidence="10" id="KW-0234">DNA repair</keyword>
<dbReference type="SUPFAM" id="SSF52540">
    <property type="entry name" value="P-loop containing nucleoside triphosphate hydrolases"/>
    <property type="match status" value="1"/>
</dbReference>
<dbReference type="GO" id="GO:0033202">
    <property type="term" value="C:DNA helicase complex"/>
    <property type="evidence" value="ECO:0007669"/>
    <property type="project" value="TreeGrafter"/>
</dbReference>
<comment type="caution">
    <text evidence="19">The sequence shown here is derived from an EMBL/GenBank/DDBJ whole genome shotgun (WGS) entry which is preliminary data.</text>
</comment>
<keyword evidence="2" id="KW-0540">Nuclease</keyword>
<evidence type="ECO:0000256" key="2">
    <source>
        <dbReference type="ARBA" id="ARBA00022722"/>
    </source>
</evidence>
<dbReference type="PROSITE" id="PS51198">
    <property type="entry name" value="UVRD_HELICASE_ATP_BIND"/>
    <property type="match status" value="1"/>
</dbReference>
<dbReference type="CDD" id="cd17932">
    <property type="entry name" value="DEXQc_UvrD"/>
    <property type="match status" value="1"/>
</dbReference>
<evidence type="ECO:0000256" key="4">
    <source>
        <dbReference type="ARBA" id="ARBA00022763"/>
    </source>
</evidence>
<keyword evidence="9" id="KW-0238">DNA-binding</keyword>
<dbReference type="PANTHER" id="PTHR11070:SF2">
    <property type="entry name" value="ATP-DEPENDENT DNA HELICASE SRS2"/>
    <property type="match status" value="1"/>
</dbReference>